<comment type="similarity">
    <text evidence="2">Belongs to the transcriptional coactivator PC4 family.</text>
</comment>
<keyword evidence="11" id="KW-1185">Reference proteome</keyword>
<keyword evidence="8" id="KW-0812">Transmembrane</keyword>
<dbReference type="GO" id="GO:0003677">
    <property type="term" value="F:DNA binding"/>
    <property type="evidence" value="ECO:0007669"/>
    <property type="project" value="UniProtKB-KW"/>
</dbReference>
<dbReference type="InterPro" id="IPR009044">
    <property type="entry name" value="ssDNA-bd_transcriptional_reg"/>
</dbReference>
<name>A0A5N5MMQ5_9ROSI</name>
<evidence type="ECO:0000256" key="2">
    <source>
        <dbReference type="ARBA" id="ARBA00009001"/>
    </source>
</evidence>
<feature type="transmembrane region" description="Helical" evidence="8">
    <location>
        <begin position="89"/>
        <end position="114"/>
    </location>
</feature>
<dbReference type="GO" id="GO:0005634">
    <property type="term" value="C:nucleus"/>
    <property type="evidence" value="ECO:0007669"/>
    <property type="project" value="UniProtKB-SubCell"/>
</dbReference>
<sequence>MSGRGGKRAAAAREEEEGGADDNFAQQQPPAKKYAKPDNSSSDNSDDIVVCEIGRNRRVTVRNWRGKINVDIREFYPKDGNLLPGKKGLLFPFLFVYFFCGVSLGIGCESAIVVKVEMIGINTIPTPVYLGKHKDGKLDSAPFQHDISVKIPVSNLIPKPFRWLRLRIKIHLLVAVLIMGKILMGISVCLYGAANVAWNGTFQVVNCLEVEQVIILAYERLSYAR</sequence>
<feature type="region of interest" description="Disordered" evidence="7">
    <location>
        <begin position="1"/>
        <end position="47"/>
    </location>
</feature>
<keyword evidence="4" id="KW-0238">DNA-binding</keyword>
<keyword evidence="5" id="KW-0804">Transcription</keyword>
<dbReference type="GO" id="GO:0060261">
    <property type="term" value="P:positive regulation of transcription initiation by RNA polymerase II"/>
    <property type="evidence" value="ECO:0007669"/>
    <property type="project" value="InterPro"/>
</dbReference>
<dbReference type="InterPro" id="IPR045125">
    <property type="entry name" value="Sub1/Tcp4-like"/>
</dbReference>
<feature type="domain" description="Transcriptional coactivator p15 (PC4) C-terminal" evidence="9">
    <location>
        <begin position="51"/>
        <end position="89"/>
    </location>
</feature>
<dbReference type="GO" id="GO:0003713">
    <property type="term" value="F:transcription coactivator activity"/>
    <property type="evidence" value="ECO:0007669"/>
    <property type="project" value="InterPro"/>
</dbReference>
<dbReference type="Gene3D" id="2.30.31.10">
    <property type="entry name" value="Transcriptional Coactivator Pc4, Chain A"/>
    <property type="match status" value="1"/>
</dbReference>
<feature type="transmembrane region" description="Helical" evidence="8">
    <location>
        <begin position="172"/>
        <end position="194"/>
    </location>
</feature>
<evidence type="ECO:0000256" key="3">
    <source>
        <dbReference type="ARBA" id="ARBA00023015"/>
    </source>
</evidence>
<proteinExistence type="inferred from homology"/>
<dbReference type="EMBL" id="VDCV01000005">
    <property type="protein sequence ID" value="KAB5556445.1"/>
    <property type="molecule type" value="Genomic_DNA"/>
</dbReference>
<dbReference type="AlphaFoldDB" id="A0A5N5MMQ5"/>
<dbReference type="PANTHER" id="PTHR13215">
    <property type="entry name" value="RNA POLYMERASE II TRANSCRIPTIONAL COACTIVATOR"/>
    <property type="match status" value="1"/>
</dbReference>
<protein>
    <recommendedName>
        <fullName evidence="9">Transcriptional coactivator p15 (PC4) C-terminal domain-containing protein</fullName>
    </recommendedName>
</protein>
<keyword evidence="8" id="KW-1133">Transmembrane helix</keyword>
<reference evidence="11" key="1">
    <citation type="journal article" date="2019" name="Gigascience">
        <title>De novo genome assembly of the endangered Acer yangbiense, a plant species with extremely small populations endemic to Yunnan Province, China.</title>
        <authorList>
            <person name="Yang J."/>
            <person name="Wariss H.M."/>
            <person name="Tao L."/>
            <person name="Zhang R."/>
            <person name="Yun Q."/>
            <person name="Hollingsworth P."/>
            <person name="Dao Z."/>
            <person name="Luo G."/>
            <person name="Guo H."/>
            <person name="Ma Y."/>
            <person name="Sun W."/>
        </authorList>
    </citation>
    <scope>NUCLEOTIDE SEQUENCE [LARGE SCALE GENOMIC DNA]</scope>
    <source>
        <strain evidence="11">cv. br00</strain>
    </source>
</reference>
<gene>
    <name evidence="10" type="ORF">DKX38_007354</name>
</gene>
<evidence type="ECO:0000256" key="4">
    <source>
        <dbReference type="ARBA" id="ARBA00023125"/>
    </source>
</evidence>
<evidence type="ECO:0000313" key="11">
    <source>
        <dbReference type="Proteomes" id="UP000326939"/>
    </source>
</evidence>
<organism evidence="10 11">
    <name type="scientific">Salix brachista</name>
    <dbReference type="NCBI Taxonomy" id="2182728"/>
    <lineage>
        <taxon>Eukaryota</taxon>
        <taxon>Viridiplantae</taxon>
        <taxon>Streptophyta</taxon>
        <taxon>Embryophyta</taxon>
        <taxon>Tracheophyta</taxon>
        <taxon>Spermatophyta</taxon>
        <taxon>Magnoliopsida</taxon>
        <taxon>eudicotyledons</taxon>
        <taxon>Gunneridae</taxon>
        <taxon>Pentapetalae</taxon>
        <taxon>rosids</taxon>
        <taxon>fabids</taxon>
        <taxon>Malpighiales</taxon>
        <taxon>Salicaceae</taxon>
        <taxon>Saliceae</taxon>
        <taxon>Salix</taxon>
    </lineage>
</organism>
<comment type="subcellular location">
    <subcellularLocation>
        <location evidence="1">Nucleus</location>
    </subcellularLocation>
</comment>
<evidence type="ECO:0000256" key="1">
    <source>
        <dbReference type="ARBA" id="ARBA00004123"/>
    </source>
</evidence>
<dbReference type="InterPro" id="IPR003173">
    <property type="entry name" value="PC4_C"/>
</dbReference>
<dbReference type="Proteomes" id="UP000326939">
    <property type="component" value="Chromosome 5"/>
</dbReference>
<keyword evidence="8" id="KW-0472">Membrane</keyword>
<evidence type="ECO:0000256" key="6">
    <source>
        <dbReference type="ARBA" id="ARBA00023242"/>
    </source>
</evidence>
<evidence type="ECO:0000256" key="8">
    <source>
        <dbReference type="SAM" id="Phobius"/>
    </source>
</evidence>
<dbReference type="SUPFAM" id="SSF54447">
    <property type="entry name" value="ssDNA-binding transcriptional regulator domain"/>
    <property type="match status" value="1"/>
</dbReference>
<keyword evidence="6" id="KW-0539">Nucleus</keyword>
<evidence type="ECO:0000256" key="7">
    <source>
        <dbReference type="SAM" id="MobiDB-lite"/>
    </source>
</evidence>
<evidence type="ECO:0000256" key="5">
    <source>
        <dbReference type="ARBA" id="ARBA00023163"/>
    </source>
</evidence>
<keyword evidence="3" id="KW-0805">Transcription regulation</keyword>
<comment type="caution">
    <text evidence="10">The sequence shown here is derived from an EMBL/GenBank/DDBJ whole genome shotgun (WGS) entry which is preliminary data.</text>
</comment>
<evidence type="ECO:0000313" key="10">
    <source>
        <dbReference type="EMBL" id="KAB5556445.1"/>
    </source>
</evidence>
<evidence type="ECO:0000259" key="9">
    <source>
        <dbReference type="Pfam" id="PF02229"/>
    </source>
</evidence>
<accession>A0A5N5MMQ5</accession>
<dbReference type="Pfam" id="PF02229">
    <property type="entry name" value="PC4"/>
    <property type="match status" value="1"/>
</dbReference>